<reference evidence="5 6" key="1">
    <citation type="submission" date="2022-10" db="EMBL/GenBank/DDBJ databases">
        <title>Luteolibacter arcticus strain CCTCC AB 2014275, whole genome shotgun sequencing project.</title>
        <authorList>
            <person name="Zhao G."/>
            <person name="Shen L."/>
        </authorList>
    </citation>
    <scope>NUCLEOTIDE SEQUENCE [LARGE SCALE GENOMIC DNA]</scope>
    <source>
        <strain evidence="5 6">CCTCC AB 2014275</strain>
    </source>
</reference>
<evidence type="ECO:0000256" key="2">
    <source>
        <dbReference type="SAM" id="MobiDB-lite"/>
    </source>
</evidence>
<dbReference type="EMBL" id="JAPDDT010000003">
    <property type="protein sequence ID" value="MCW1923050.1"/>
    <property type="molecule type" value="Genomic_DNA"/>
</dbReference>
<dbReference type="Gene3D" id="2.30.42.10">
    <property type="match status" value="1"/>
</dbReference>
<sequence length="418" mass="44994">MKTSLLATAFHAALLAGALAQGPGRGEVPLMRPEEAEIVQRQAIEFIDAVRPAVRPVVPSTVWVWADTGRGKRSVAYGTIVQDGSKALTKWSEIAMARGPIQVVGGDGATATATVLGVYQDEDLALLQLQGANYQPVKLTPREAPKIGRFLVAASPDDTPVSVGVVAVEARSLREKDQAFLGVIANTDPPAKGLRIESVEKGSAADAAGLEKGDLILAISGRPVGGLIELKSVLSGYRPGDKVEVRYNRKGAEATASAELKERNVDYPEFPNGRLRQMERMGDDEKALSVVREGFPSAIQTDLRVGREQCGGPVVDLDGNLVGISIARADRTRSFVIPAKHIVDLLSRNPVSVEVAEAAMEQEEQARRQQVGQNLPPQRRVPRAIPAPPGAAENLRHHLEEMELLMERMRAEMDGLEE</sequence>
<gene>
    <name evidence="5" type="ORF">OKA05_10840</name>
</gene>
<proteinExistence type="inferred from homology"/>
<keyword evidence="6" id="KW-1185">Reference proteome</keyword>
<feature type="region of interest" description="Disordered" evidence="2">
    <location>
        <begin position="362"/>
        <end position="392"/>
    </location>
</feature>
<evidence type="ECO:0000256" key="1">
    <source>
        <dbReference type="ARBA" id="ARBA00010541"/>
    </source>
</evidence>
<dbReference type="SMART" id="SM00228">
    <property type="entry name" value="PDZ"/>
    <property type="match status" value="1"/>
</dbReference>
<feature type="chain" id="PRO_5047372322" evidence="3">
    <location>
        <begin position="21"/>
        <end position="418"/>
    </location>
</feature>
<evidence type="ECO:0000256" key="3">
    <source>
        <dbReference type="SAM" id="SignalP"/>
    </source>
</evidence>
<comment type="similarity">
    <text evidence="1">Belongs to the peptidase S1C family.</text>
</comment>
<organism evidence="5 6">
    <name type="scientific">Luteolibacter arcticus</name>
    <dbReference type="NCBI Taxonomy" id="1581411"/>
    <lineage>
        <taxon>Bacteria</taxon>
        <taxon>Pseudomonadati</taxon>
        <taxon>Verrucomicrobiota</taxon>
        <taxon>Verrucomicrobiia</taxon>
        <taxon>Verrucomicrobiales</taxon>
        <taxon>Verrucomicrobiaceae</taxon>
        <taxon>Luteolibacter</taxon>
    </lineage>
</organism>
<dbReference type="RefSeq" id="WP_264487155.1">
    <property type="nucleotide sequence ID" value="NZ_JAPDDT010000003.1"/>
</dbReference>
<feature type="signal peptide" evidence="3">
    <location>
        <begin position="1"/>
        <end position="20"/>
    </location>
</feature>
<dbReference type="SUPFAM" id="SSF50156">
    <property type="entry name" value="PDZ domain-like"/>
    <property type="match status" value="1"/>
</dbReference>
<accession>A0ABT3GHF6</accession>
<feature type="domain" description="PDZ" evidence="4">
    <location>
        <begin position="170"/>
        <end position="251"/>
    </location>
</feature>
<protein>
    <submittedName>
        <fullName evidence="5">PDZ domain-containing protein</fullName>
    </submittedName>
</protein>
<evidence type="ECO:0000313" key="6">
    <source>
        <dbReference type="Proteomes" id="UP001320876"/>
    </source>
</evidence>
<evidence type="ECO:0000313" key="5">
    <source>
        <dbReference type="EMBL" id="MCW1923050.1"/>
    </source>
</evidence>
<evidence type="ECO:0000259" key="4">
    <source>
        <dbReference type="PROSITE" id="PS50106"/>
    </source>
</evidence>
<dbReference type="InterPro" id="IPR036034">
    <property type="entry name" value="PDZ_sf"/>
</dbReference>
<dbReference type="InterPro" id="IPR001478">
    <property type="entry name" value="PDZ"/>
</dbReference>
<dbReference type="Proteomes" id="UP001320876">
    <property type="component" value="Unassembled WGS sequence"/>
</dbReference>
<dbReference type="PANTHER" id="PTHR22939:SF129">
    <property type="entry name" value="SERINE PROTEASE HTRA2, MITOCHONDRIAL"/>
    <property type="match status" value="1"/>
</dbReference>
<name>A0ABT3GHF6_9BACT</name>
<dbReference type="Gene3D" id="2.40.10.120">
    <property type="match status" value="1"/>
</dbReference>
<comment type="caution">
    <text evidence="5">The sequence shown here is derived from an EMBL/GenBank/DDBJ whole genome shotgun (WGS) entry which is preliminary data.</text>
</comment>
<dbReference type="PROSITE" id="PS50106">
    <property type="entry name" value="PDZ"/>
    <property type="match status" value="1"/>
</dbReference>
<dbReference type="PANTHER" id="PTHR22939">
    <property type="entry name" value="SERINE PROTEASE FAMILY S1C HTRA-RELATED"/>
    <property type="match status" value="1"/>
</dbReference>
<dbReference type="Pfam" id="PF13180">
    <property type="entry name" value="PDZ_2"/>
    <property type="match status" value="1"/>
</dbReference>
<dbReference type="InterPro" id="IPR009003">
    <property type="entry name" value="Peptidase_S1_PA"/>
</dbReference>
<dbReference type="Gene3D" id="2.40.10.10">
    <property type="entry name" value="Trypsin-like serine proteases"/>
    <property type="match status" value="1"/>
</dbReference>
<keyword evidence="3" id="KW-0732">Signal</keyword>
<dbReference type="SUPFAM" id="SSF50494">
    <property type="entry name" value="Trypsin-like serine proteases"/>
    <property type="match status" value="1"/>
</dbReference>
<dbReference type="InterPro" id="IPR043504">
    <property type="entry name" value="Peptidase_S1_PA_chymotrypsin"/>
</dbReference>